<name>E0NND8_9FIRM</name>
<dbReference type="InterPro" id="IPR010359">
    <property type="entry name" value="IrrE_HExxH"/>
</dbReference>
<keyword evidence="3" id="KW-1185">Reference proteome</keyword>
<dbReference type="RefSeq" id="WP_008902452.1">
    <property type="nucleotide sequence ID" value="NZ_GL397071.1"/>
</dbReference>
<organism evidence="2 3">
    <name type="scientific">Peptoniphilus duerdenii ATCC BAA-1640</name>
    <dbReference type="NCBI Taxonomy" id="862517"/>
    <lineage>
        <taxon>Bacteria</taxon>
        <taxon>Bacillati</taxon>
        <taxon>Bacillota</taxon>
        <taxon>Tissierellia</taxon>
        <taxon>Tissierellales</taxon>
        <taxon>Peptoniphilaceae</taxon>
        <taxon>Peptoniphilus</taxon>
    </lineage>
</organism>
<comment type="caution">
    <text evidence="2">The sequence shown here is derived from an EMBL/GenBank/DDBJ whole genome shotgun (WGS) entry which is preliminary data.</text>
</comment>
<dbReference type="PANTHER" id="PTHR43236">
    <property type="entry name" value="ANTITOXIN HIGA1"/>
    <property type="match status" value="1"/>
</dbReference>
<accession>E0NND8</accession>
<dbReference type="Pfam" id="PF06114">
    <property type="entry name" value="Peptidase_M78"/>
    <property type="match status" value="1"/>
</dbReference>
<dbReference type="EMBL" id="AEEH01000048">
    <property type="protein sequence ID" value="EFM24811.1"/>
    <property type="molecule type" value="Genomic_DNA"/>
</dbReference>
<dbReference type="Gene3D" id="1.10.10.2910">
    <property type="match status" value="1"/>
</dbReference>
<evidence type="ECO:0000313" key="3">
    <source>
        <dbReference type="Proteomes" id="UP000003280"/>
    </source>
</evidence>
<protein>
    <submittedName>
        <fullName evidence="2">Toxin-antitoxin system, toxin component domain protein</fullName>
    </submittedName>
</protein>
<gene>
    <name evidence="2" type="ORF">HMPREF9225_1677</name>
</gene>
<evidence type="ECO:0000313" key="2">
    <source>
        <dbReference type="EMBL" id="EFM24811.1"/>
    </source>
</evidence>
<evidence type="ECO:0000259" key="1">
    <source>
        <dbReference type="Pfam" id="PF06114"/>
    </source>
</evidence>
<proteinExistence type="predicted"/>
<dbReference type="InterPro" id="IPR052345">
    <property type="entry name" value="Rad_response_metalloprotease"/>
</dbReference>
<dbReference type="eggNOG" id="COG2856">
    <property type="taxonomic scope" value="Bacteria"/>
</dbReference>
<feature type="domain" description="IrrE N-terminal-like" evidence="1">
    <location>
        <begin position="65"/>
        <end position="148"/>
    </location>
</feature>
<dbReference type="STRING" id="862517.HMPREF9225_1677"/>
<reference evidence="2 3" key="1">
    <citation type="submission" date="2010-07" db="EMBL/GenBank/DDBJ databases">
        <authorList>
            <person name="Muzny D."/>
            <person name="Qin X."/>
            <person name="Deng J."/>
            <person name="Jiang H."/>
            <person name="Liu Y."/>
            <person name="Qu J."/>
            <person name="Song X.-Z."/>
            <person name="Zhang L."/>
            <person name="Thornton R."/>
            <person name="Coyle M."/>
            <person name="Francisco L."/>
            <person name="Jackson L."/>
            <person name="Javaid M."/>
            <person name="Korchina V."/>
            <person name="Kovar C."/>
            <person name="Mata R."/>
            <person name="Mathew T."/>
            <person name="Ngo R."/>
            <person name="Nguyen L."/>
            <person name="Nguyen N."/>
            <person name="Okwuonu G."/>
            <person name="Ongeri F."/>
            <person name="Pham C."/>
            <person name="Simmons D."/>
            <person name="Wilczek-Boney K."/>
            <person name="Hale W."/>
            <person name="Jakkamsetti A."/>
            <person name="Pham P."/>
            <person name="Ruth R."/>
            <person name="San Lucas F."/>
            <person name="Warren J."/>
            <person name="Zhang J."/>
            <person name="Zhao Z."/>
            <person name="Zhou C."/>
            <person name="Zhu D."/>
            <person name="Lee S."/>
            <person name="Bess C."/>
            <person name="Blankenburg K."/>
            <person name="Forbes L."/>
            <person name="Fu Q."/>
            <person name="Gubbala S."/>
            <person name="Hirani K."/>
            <person name="Jayaseelan J.C."/>
            <person name="Lara F."/>
            <person name="Munidasa M."/>
            <person name="Palculict T."/>
            <person name="Patil S."/>
            <person name="Pu L.-L."/>
            <person name="Saada N."/>
            <person name="Tang L."/>
            <person name="Weissenberger G."/>
            <person name="Zhu Y."/>
            <person name="Hemphill L."/>
            <person name="Shang Y."/>
            <person name="Youmans B."/>
            <person name="Ayvaz T."/>
            <person name="Ross M."/>
            <person name="Santibanez J."/>
            <person name="Aqrawi P."/>
            <person name="Gross S."/>
            <person name="Joshi V."/>
            <person name="Fowler G."/>
            <person name="Nazareth L."/>
            <person name="Reid J."/>
            <person name="Worley K."/>
            <person name="Petrosino J."/>
            <person name="Highlander S."/>
            <person name="Gibbs R."/>
        </authorList>
    </citation>
    <scope>NUCLEOTIDE SEQUENCE [LARGE SCALE GENOMIC DNA]</scope>
    <source>
        <strain evidence="2 3">ATCC BAA-1640</strain>
    </source>
</reference>
<dbReference type="AlphaFoldDB" id="E0NND8"/>
<dbReference type="Proteomes" id="UP000003280">
    <property type="component" value="Unassembled WGS sequence"/>
</dbReference>
<dbReference type="HOGENOM" id="CLU_100942_2_0_9"/>
<sequence>MNALEYNLRYATSIANYIHKNISPDERLLPIFLGDILKYRDDIIVKYKNLHGLDGCTVYNEKTKKYLIAIDNVNYERERQRFTLAHELGHIFLQHHTKNKDLPEYIKEQSANAFAGELLMPLEMMKKTSRFPDDYIFSLFGVSISAFNCRKDFIKRFIDLEKVKDDEVAYSFKEIFKYTKNYKILKGYYPSKINLI</sequence>
<dbReference type="OrthoDB" id="581382at2"/>
<dbReference type="PANTHER" id="PTHR43236:SF1">
    <property type="entry name" value="BLL7220 PROTEIN"/>
    <property type="match status" value="1"/>
</dbReference>